<dbReference type="InterPro" id="IPR005025">
    <property type="entry name" value="FMN_Rdtase-like_dom"/>
</dbReference>
<dbReference type="PANTHER" id="PTHR43741">
    <property type="entry name" value="FMN-DEPENDENT NADH-AZOREDUCTASE 1"/>
    <property type="match status" value="1"/>
</dbReference>
<sequence length="195" mass="22118">MKLAVLMGSPRRHGNTNALLEPFLEEWEGLGHQAEVFWLYEMDIHGCVACRACQRDWTVFGCAFHDDMQQVFDAVQAADGMLLACPIYCWFCTAPMKAALDRLMYGMNKFYGEEKGPALWAGKHMAILTTCGYRPERGADLFEEGMRRYCKHSSLVYDGMHAERDLGYKTTFLDPEKVGRARAFAHTLSAQMEAP</sequence>
<dbReference type="EMBL" id="DWWJ01000157">
    <property type="protein sequence ID" value="HJC41615.1"/>
    <property type="molecule type" value="Genomic_DNA"/>
</dbReference>
<name>A0A9D2P2C4_9FIRM</name>
<evidence type="ECO:0000313" key="2">
    <source>
        <dbReference type="EMBL" id="HJC41615.1"/>
    </source>
</evidence>
<accession>A0A9D2P2C4</accession>
<dbReference type="GO" id="GO:0016491">
    <property type="term" value="F:oxidoreductase activity"/>
    <property type="evidence" value="ECO:0007669"/>
    <property type="project" value="InterPro"/>
</dbReference>
<dbReference type="SUPFAM" id="SSF52218">
    <property type="entry name" value="Flavoproteins"/>
    <property type="match status" value="1"/>
</dbReference>
<dbReference type="Pfam" id="PF03358">
    <property type="entry name" value="FMN_red"/>
    <property type="match status" value="1"/>
</dbReference>
<dbReference type="PANTHER" id="PTHR43741:SF4">
    <property type="entry name" value="FMN-DEPENDENT NADH:QUINONE OXIDOREDUCTASE"/>
    <property type="match status" value="1"/>
</dbReference>
<dbReference type="AlphaFoldDB" id="A0A9D2P2C4"/>
<reference evidence="2" key="1">
    <citation type="journal article" date="2021" name="PeerJ">
        <title>Extensive microbial diversity within the chicken gut microbiome revealed by metagenomics and culture.</title>
        <authorList>
            <person name="Gilroy R."/>
            <person name="Ravi A."/>
            <person name="Getino M."/>
            <person name="Pursley I."/>
            <person name="Horton D.L."/>
            <person name="Alikhan N.F."/>
            <person name="Baker D."/>
            <person name="Gharbi K."/>
            <person name="Hall N."/>
            <person name="Watson M."/>
            <person name="Adriaenssens E.M."/>
            <person name="Foster-Nyarko E."/>
            <person name="Jarju S."/>
            <person name="Secka A."/>
            <person name="Antonio M."/>
            <person name="Oren A."/>
            <person name="Chaudhuri R.R."/>
            <person name="La Ragione R."/>
            <person name="Hildebrand F."/>
            <person name="Pallen M.J."/>
        </authorList>
    </citation>
    <scope>NUCLEOTIDE SEQUENCE</scope>
    <source>
        <strain evidence="2">CHK186-1790</strain>
    </source>
</reference>
<evidence type="ECO:0000313" key="3">
    <source>
        <dbReference type="Proteomes" id="UP000823882"/>
    </source>
</evidence>
<dbReference type="InterPro" id="IPR029039">
    <property type="entry name" value="Flavoprotein-like_sf"/>
</dbReference>
<dbReference type="InterPro" id="IPR050104">
    <property type="entry name" value="FMN-dep_NADH:Q_OxRdtase_AzoR1"/>
</dbReference>
<comment type="caution">
    <text evidence="2">The sequence shown here is derived from an EMBL/GenBank/DDBJ whole genome shotgun (WGS) entry which is preliminary data.</text>
</comment>
<dbReference type="Gene3D" id="3.40.50.360">
    <property type="match status" value="1"/>
</dbReference>
<organism evidence="2 3">
    <name type="scientific">Candidatus Intestinimonas pullistercoris</name>
    <dbReference type="NCBI Taxonomy" id="2838623"/>
    <lineage>
        <taxon>Bacteria</taxon>
        <taxon>Bacillati</taxon>
        <taxon>Bacillota</taxon>
        <taxon>Clostridia</taxon>
        <taxon>Eubacteriales</taxon>
        <taxon>Intestinimonas</taxon>
    </lineage>
</organism>
<proteinExistence type="predicted"/>
<gene>
    <name evidence="2" type="ORF">H9701_08685</name>
</gene>
<protein>
    <submittedName>
        <fullName evidence="2">Flavodoxin family protein</fullName>
    </submittedName>
</protein>
<feature type="domain" description="NADPH-dependent FMN reductase-like" evidence="1">
    <location>
        <begin position="1"/>
        <end position="133"/>
    </location>
</feature>
<evidence type="ECO:0000259" key="1">
    <source>
        <dbReference type="Pfam" id="PF03358"/>
    </source>
</evidence>
<dbReference type="Proteomes" id="UP000823882">
    <property type="component" value="Unassembled WGS sequence"/>
</dbReference>
<reference evidence="2" key="2">
    <citation type="submission" date="2021-04" db="EMBL/GenBank/DDBJ databases">
        <authorList>
            <person name="Gilroy R."/>
        </authorList>
    </citation>
    <scope>NUCLEOTIDE SEQUENCE</scope>
    <source>
        <strain evidence="2">CHK186-1790</strain>
    </source>
</reference>